<accession>A0A0M4KK19</accession>
<dbReference type="AlphaFoldDB" id="A0A0M4KK19"/>
<name>A0A0M4KK19_RAOOR</name>
<protein>
    <submittedName>
        <fullName evidence="1">Uncharacterized protein</fullName>
    </submittedName>
</protein>
<sequence>MPEESVNKIPTEEPSVVDNNVESMALLLPNKVNLIWEIFSQFSKVIENGIFLDSLPAK</sequence>
<dbReference type="EMBL" id="KT225520">
    <property type="protein sequence ID" value="ALD82335.1"/>
    <property type="molecule type" value="Genomic_DNA"/>
</dbReference>
<reference evidence="1" key="1">
    <citation type="submission" date="2015-06" db="EMBL/GenBank/DDBJ databases">
        <title>Carbapenemase-producing Raoultella ornithinolytica.</title>
        <authorList>
            <person name="Sun J."/>
            <person name="Zhang F."/>
        </authorList>
    </citation>
    <scope>NUCLEOTIDE SEQUENCE</scope>
    <source>
        <strain evidence="1">RJ46C</strain>
        <plasmid evidence="1">pRJ46C</plasmid>
    </source>
</reference>
<organism evidence="1">
    <name type="scientific">Raoultella ornithinolytica</name>
    <name type="common">Klebsiella ornithinolytica</name>
    <dbReference type="NCBI Taxonomy" id="54291"/>
    <lineage>
        <taxon>Bacteria</taxon>
        <taxon>Pseudomonadati</taxon>
        <taxon>Pseudomonadota</taxon>
        <taxon>Gammaproteobacteria</taxon>
        <taxon>Enterobacterales</taxon>
        <taxon>Enterobacteriaceae</taxon>
        <taxon>Klebsiella/Raoultella group</taxon>
        <taxon>Raoultella</taxon>
    </lineage>
</organism>
<keyword evidence="1" id="KW-0614">Plasmid</keyword>
<proteinExistence type="predicted"/>
<geneLocation type="plasmid" evidence="1">
    <name>pRJ46C</name>
</geneLocation>
<evidence type="ECO:0000313" key="1">
    <source>
        <dbReference type="EMBL" id="ALD82335.1"/>
    </source>
</evidence>